<dbReference type="GO" id="GO:0016020">
    <property type="term" value="C:membrane"/>
    <property type="evidence" value="ECO:0007669"/>
    <property type="project" value="UniProtKB-SubCell"/>
</dbReference>
<dbReference type="PANTHER" id="PTHR30576:SF21">
    <property type="entry name" value="UDP-GLUCOSE:UNDECAPRENYL-PHOSPHATE GLUCOSE-1-PHOSPHATE TRANSFERASE"/>
    <property type="match status" value="1"/>
</dbReference>
<dbReference type="Proteomes" id="UP000298050">
    <property type="component" value="Unassembled WGS sequence"/>
</dbReference>
<evidence type="ECO:0000256" key="7">
    <source>
        <dbReference type="SAM" id="Phobius"/>
    </source>
</evidence>
<dbReference type="NCBIfam" id="TIGR03023">
    <property type="entry name" value="WcaJ_sugtrans"/>
    <property type="match status" value="1"/>
</dbReference>
<dbReference type="Pfam" id="PF02397">
    <property type="entry name" value="Bac_transf"/>
    <property type="match status" value="1"/>
</dbReference>
<dbReference type="AlphaFoldDB" id="A0A4Z0M3C5"/>
<organism evidence="9 10">
    <name type="scientific">Mangrovimicrobium sediminis</name>
    <dbReference type="NCBI Taxonomy" id="2562682"/>
    <lineage>
        <taxon>Bacteria</taxon>
        <taxon>Pseudomonadati</taxon>
        <taxon>Pseudomonadota</taxon>
        <taxon>Gammaproteobacteria</taxon>
        <taxon>Cellvibrionales</taxon>
        <taxon>Halieaceae</taxon>
        <taxon>Mangrovimicrobium</taxon>
    </lineage>
</organism>
<evidence type="ECO:0000256" key="6">
    <source>
        <dbReference type="ARBA" id="ARBA00023136"/>
    </source>
</evidence>
<accession>A0A4Z0M3C5</accession>
<dbReference type="EMBL" id="SRLE01000006">
    <property type="protein sequence ID" value="TGD73956.1"/>
    <property type="molecule type" value="Genomic_DNA"/>
</dbReference>
<dbReference type="PANTHER" id="PTHR30576">
    <property type="entry name" value="COLANIC BIOSYNTHESIS UDP-GLUCOSE LIPID CARRIER TRANSFERASE"/>
    <property type="match status" value="1"/>
</dbReference>
<name>A0A4Z0M3C5_9GAMM</name>
<protein>
    <submittedName>
        <fullName evidence="9">Undecaprenyl-phosphate glucose phosphotransferase</fullName>
        <ecNumber evidence="9">2.7.8.31</ecNumber>
    </submittedName>
</protein>
<evidence type="ECO:0000313" key="9">
    <source>
        <dbReference type="EMBL" id="TGD73956.1"/>
    </source>
</evidence>
<dbReference type="OrthoDB" id="9808602at2"/>
<evidence type="ECO:0000256" key="1">
    <source>
        <dbReference type="ARBA" id="ARBA00004141"/>
    </source>
</evidence>
<feature type="transmembrane region" description="Helical" evidence="7">
    <location>
        <begin position="81"/>
        <end position="100"/>
    </location>
</feature>
<feature type="transmembrane region" description="Helical" evidence="7">
    <location>
        <begin position="286"/>
        <end position="306"/>
    </location>
</feature>
<dbReference type="InterPro" id="IPR036291">
    <property type="entry name" value="NAD(P)-bd_dom_sf"/>
</dbReference>
<dbReference type="NCBIfam" id="TIGR03025">
    <property type="entry name" value="EPS_sugtrans"/>
    <property type="match status" value="1"/>
</dbReference>
<keyword evidence="5 7" id="KW-1133">Transmembrane helix</keyword>
<dbReference type="GO" id="GO:0089702">
    <property type="term" value="F:undecaprenyl-phosphate glucose phosphotransferase activity"/>
    <property type="evidence" value="ECO:0007669"/>
    <property type="project" value="UniProtKB-EC"/>
</dbReference>
<feature type="domain" description="Bacterial sugar transferase" evidence="8">
    <location>
        <begin position="280"/>
        <end position="464"/>
    </location>
</feature>
<feature type="transmembrane region" description="Helical" evidence="7">
    <location>
        <begin position="112"/>
        <end position="132"/>
    </location>
</feature>
<keyword evidence="6 7" id="KW-0472">Membrane</keyword>
<evidence type="ECO:0000256" key="4">
    <source>
        <dbReference type="ARBA" id="ARBA00022692"/>
    </source>
</evidence>
<comment type="similarity">
    <text evidence="2">Belongs to the bacterial sugar transferase family.</text>
</comment>
<evidence type="ECO:0000313" key="10">
    <source>
        <dbReference type="Proteomes" id="UP000298050"/>
    </source>
</evidence>
<dbReference type="Pfam" id="PF13727">
    <property type="entry name" value="CoA_binding_3"/>
    <property type="match status" value="1"/>
</dbReference>
<comment type="caution">
    <text evidence="9">The sequence shown here is derived from an EMBL/GenBank/DDBJ whole genome shotgun (WGS) entry which is preliminary data.</text>
</comment>
<feature type="transmembrane region" description="Helical" evidence="7">
    <location>
        <begin position="49"/>
        <end position="69"/>
    </location>
</feature>
<dbReference type="InterPro" id="IPR003362">
    <property type="entry name" value="Bact_transf"/>
</dbReference>
<evidence type="ECO:0000259" key="8">
    <source>
        <dbReference type="Pfam" id="PF02397"/>
    </source>
</evidence>
<evidence type="ECO:0000256" key="2">
    <source>
        <dbReference type="ARBA" id="ARBA00006464"/>
    </source>
</evidence>
<proteinExistence type="inferred from homology"/>
<keyword evidence="4 7" id="KW-0812">Transmembrane</keyword>
<evidence type="ECO:0000256" key="3">
    <source>
        <dbReference type="ARBA" id="ARBA00022679"/>
    </source>
</evidence>
<gene>
    <name evidence="9" type="ORF">E4634_07380</name>
</gene>
<evidence type="ECO:0000256" key="5">
    <source>
        <dbReference type="ARBA" id="ARBA00022989"/>
    </source>
</evidence>
<dbReference type="SUPFAM" id="SSF51735">
    <property type="entry name" value="NAD(P)-binding Rossmann-fold domains"/>
    <property type="match status" value="1"/>
</dbReference>
<dbReference type="Gene3D" id="3.40.50.720">
    <property type="entry name" value="NAD(P)-binding Rossmann-like Domain"/>
    <property type="match status" value="1"/>
</dbReference>
<dbReference type="GO" id="GO:0009242">
    <property type="term" value="P:colanic acid biosynthetic process"/>
    <property type="evidence" value="ECO:0007669"/>
    <property type="project" value="TreeGrafter"/>
</dbReference>
<comment type="subcellular location">
    <subcellularLocation>
        <location evidence="1">Membrane</location>
        <topology evidence="1">Multi-pass membrane protein</topology>
    </subcellularLocation>
</comment>
<sequence>MITTSGRSVLRRRDGLSGTVQAGIDGLAVIGISWWLIYLHVGVITREYLLLLLLLLVILAIVYDYMAIYRSNTSFTAKTFDLFKAWSLSFLLLASIGFATRQGDTFSRLLVAQLYVAGLLSHVLLHTLFHAIQHAWFRRRQDLDHALVIGQGNLANYLAAKINNNPWTGQKLVGAVRFDLEPTDAAEDEPSALPLLGDIGQLADIVEAHDVRVVYIVTPLRASKVLEDLYFTLLEHHLSVHWIPDIYSLRLVNHSVNEIAGIPVLTLSESPLTGTRLLLKSAEDKLLALLLLLAVAPVLAAVALAVKLDSPGPVFFRQARAGWNGRNFQIWKFRSMVVHQPEGETINQAQRDDPRITRVGAFIRRTSLDELPQLFNVLTGDMSLVGPRPHAIQHDQEYSKRIQDYFARHHIKPGITGLAQVRGFRGETTDINQMVKRVQSDIEYINKWSIWLDIAILFRTVTAFTGKNAY</sequence>
<dbReference type="RefSeq" id="WP_135442355.1">
    <property type="nucleotide sequence ID" value="NZ_SRLE01000006.1"/>
</dbReference>
<dbReference type="InterPro" id="IPR017475">
    <property type="entry name" value="EPS_sugar_tfrase"/>
</dbReference>
<feature type="transmembrane region" description="Helical" evidence="7">
    <location>
        <begin position="20"/>
        <end position="37"/>
    </location>
</feature>
<reference evidence="9 10" key="1">
    <citation type="submission" date="2019-04" db="EMBL/GenBank/DDBJ databases">
        <title>Taxonomy of novel Haliea sp. from mangrove soil of West Coast of India.</title>
        <authorList>
            <person name="Verma A."/>
            <person name="Kumar P."/>
            <person name="Krishnamurthi S."/>
        </authorList>
    </citation>
    <scope>NUCLEOTIDE SEQUENCE [LARGE SCALE GENOMIC DNA]</scope>
    <source>
        <strain evidence="9 10">SAOS-164</strain>
    </source>
</reference>
<dbReference type="InterPro" id="IPR017473">
    <property type="entry name" value="Undecaprenyl-P_gluc_Ptfrase"/>
</dbReference>
<keyword evidence="10" id="KW-1185">Reference proteome</keyword>
<keyword evidence="3 9" id="KW-0808">Transferase</keyword>
<dbReference type="EC" id="2.7.8.31" evidence="9"/>